<dbReference type="PROSITE" id="PS50042">
    <property type="entry name" value="CNMP_BINDING_3"/>
    <property type="match status" value="1"/>
</dbReference>
<dbReference type="AlphaFoldDB" id="A0A7R9AH53"/>
<organism evidence="3">
    <name type="scientific">Darwinula stevensoni</name>
    <dbReference type="NCBI Taxonomy" id="69355"/>
    <lineage>
        <taxon>Eukaryota</taxon>
        <taxon>Metazoa</taxon>
        <taxon>Ecdysozoa</taxon>
        <taxon>Arthropoda</taxon>
        <taxon>Crustacea</taxon>
        <taxon>Oligostraca</taxon>
        <taxon>Ostracoda</taxon>
        <taxon>Podocopa</taxon>
        <taxon>Podocopida</taxon>
        <taxon>Darwinulocopina</taxon>
        <taxon>Darwinuloidea</taxon>
        <taxon>Darwinulidae</taxon>
        <taxon>Darwinula</taxon>
    </lineage>
</organism>
<dbReference type="Pfam" id="PF25562">
    <property type="entry name" value="CNBH_CNNM2_C"/>
    <property type="match status" value="1"/>
</dbReference>
<dbReference type="Gene3D" id="2.60.120.10">
    <property type="entry name" value="Jelly Rolls"/>
    <property type="match status" value="1"/>
</dbReference>
<dbReference type="GO" id="GO:0005886">
    <property type="term" value="C:plasma membrane"/>
    <property type="evidence" value="ECO:0007669"/>
    <property type="project" value="TreeGrafter"/>
</dbReference>
<dbReference type="PANTHER" id="PTHR12064">
    <property type="entry name" value="METAL TRANSPORTER CNNM"/>
    <property type="match status" value="1"/>
</dbReference>
<dbReference type="GO" id="GO:0010960">
    <property type="term" value="P:magnesium ion homeostasis"/>
    <property type="evidence" value="ECO:0007669"/>
    <property type="project" value="InterPro"/>
</dbReference>
<sequence>NELKHDFSVFAQHRHIHRVQISPQLALAVYQFLSTSVDAFKPSIIADRVLRQLINLDVVRQIKVPKEGPPNPNDSTYMIYQKGKPADYFVLILEGRVSVLATQENLTFESGPFSHFGTQALTFNSESMTSLGSGLSADSLPTIPNTPGARSMSGIPGSSGQGSTSNVQSAVCQEAPVSCSPHGFPLSQYSSQVTFTPDYTVRAVTDVLYLCIRHLLYRAAIQASILYSQEKEEEAVQIESTFEKILKAGNSQKFLQSSRAEAECTKSLLDSSSSTGSSSISVSSSSMKCKSDEKLVAIEGTSLSKSFDEKLHVKKEGSE</sequence>
<evidence type="ECO:0000259" key="2">
    <source>
        <dbReference type="PROSITE" id="PS50042"/>
    </source>
</evidence>
<dbReference type="OrthoDB" id="5353557at2759"/>
<dbReference type="InterPro" id="IPR045095">
    <property type="entry name" value="ACDP"/>
</dbReference>
<dbReference type="InterPro" id="IPR014710">
    <property type="entry name" value="RmlC-like_jellyroll"/>
</dbReference>
<feature type="non-terminal residue" evidence="3">
    <location>
        <position position="1"/>
    </location>
</feature>
<proteinExistence type="predicted"/>
<dbReference type="InterPro" id="IPR018490">
    <property type="entry name" value="cNMP-bd_dom_sf"/>
</dbReference>
<dbReference type="EMBL" id="CAJPEV010008111">
    <property type="protein sequence ID" value="CAG0905117.1"/>
    <property type="molecule type" value="Genomic_DNA"/>
</dbReference>
<dbReference type="InterPro" id="IPR000595">
    <property type="entry name" value="cNMP-bd_dom"/>
</dbReference>
<feature type="region of interest" description="Disordered" evidence="1">
    <location>
        <begin position="268"/>
        <end position="291"/>
    </location>
</feature>
<evidence type="ECO:0000313" key="4">
    <source>
        <dbReference type="Proteomes" id="UP000677054"/>
    </source>
</evidence>
<keyword evidence="4" id="KW-1185">Reference proteome</keyword>
<feature type="non-terminal residue" evidence="3">
    <location>
        <position position="319"/>
    </location>
</feature>
<dbReference type="PANTHER" id="PTHR12064:SF94">
    <property type="entry name" value="UNEXTENDED PROTEIN"/>
    <property type="match status" value="1"/>
</dbReference>
<name>A0A7R9AH53_9CRUS</name>
<dbReference type="GO" id="GO:0022857">
    <property type="term" value="F:transmembrane transporter activity"/>
    <property type="evidence" value="ECO:0007669"/>
    <property type="project" value="TreeGrafter"/>
</dbReference>
<dbReference type="SUPFAM" id="SSF51206">
    <property type="entry name" value="cAMP-binding domain-like"/>
    <property type="match status" value="1"/>
</dbReference>
<evidence type="ECO:0000313" key="3">
    <source>
        <dbReference type="EMBL" id="CAD7254161.1"/>
    </source>
</evidence>
<gene>
    <name evidence="3" type="ORF">DSTB1V02_LOCUS13907</name>
</gene>
<dbReference type="EMBL" id="LR907628">
    <property type="protein sequence ID" value="CAD7254161.1"/>
    <property type="molecule type" value="Genomic_DNA"/>
</dbReference>
<feature type="domain" description="Cyclic nucleotide-binding" evidence="2">
    <location>
        <begin position="79"/>
        <end position="131"/>
    </location>
</feature>
<reference evidence="3" key="1">
    <citation type="submission" date="2020-11" db="EMBL/GenBank/DDBJ databases">
        <authorList>
            <person name="Tran Van P."/>
        </authorList>
    </citation>
    <scope>NUCLEOTIDE SEQUENCE</scope>
</reference>
<feature type="compositionally biased region" description="Low complexity" evidence="1">
    <location>
        <begin position="271"/>
        <end position="286"/>
    </location>
</feature>
<accession>A0A7R9AH53</accession>
<evidence type="ECO:0000256" key="1">
    <source>
        <dbReference type="SAM" id="MobiDB-lite"/>
    </source>
</evidence>
<dbReference type="Proteomes" id="UP000677054">
    <property type="component" value="Unassembled WGS sequence"/>
</dbReference>
<protein>
    <recommendedName>
        <fullName evidence="2">Cyclic nucleotide-binding domain-containing protein</fullName>
    </recommendedName>
</protein>